<gene>
    <name evidence="6" type="ORF">ANIA_06876</name>
</gene>
<dbReference type="GeneID" id="2870579"/>
<feature type="domain" description="FAD-binding PCMH-type" evidence="5">
    <location>
        <begin position="57"/>
        <end position="239"/>
    </location>
</feature>
<dbReference type="eggNOG" id="KOG1231">
    <property type="taxonomic scope" value="Eukaryota"/>
</dbReference>
<dbReference type="InterPro" id="IPR006094">
    <property type="entry name" value="Oxid_FAD_bind_N"/>
</dbReference>
<keyword evidence="2" id="KW-0285">Flavoprotein</keyword>
<dbReference type="InterPro" id="IPR050416">
    <property type="entry name" value="FAD-linked_Oxidoreductase"/>
</dbReference>
<evidence type="ECO:0000256" key="2">
    <source>
        <dbReference type="ARBA" id="ARBA00022630"/>
    </source>
</evidence>
<dbReference type="SUPFAM" id="SSF56176">
    <property type="entry name" value="FAD-binding/transporter-associated domain-like"/>
    <property type="match status" value="1"/>
</dbReference>
<dbReference type="Proteomes" id="UP000000560">
    <property type="component" value="Chromosome I"/>
</dbReference>
<accession>C8V2Q3</accession>
<dbReference type="OrthoDB" id="2151789at2759"/>
<reference evidence="7" key="2">
    <citation type="journal article" date="2009" name="Fungal Genet. Biol.">
        <title>The 2008 update of the Aspergillus nidulans genome annotation: a community effort.</title>
        <authorList>
            <person name="Wortman J.R."/>
            <person name="Gilsenan J.M."/>
            <person name="Joardar V."/>
            <person name="Deegan J."/>
            <person name="Clutterbuck J."/>
            <person name="Andersen M.R."/>
            <person name="Archer D."/>
            <person name="Bencina M."/>
            <person name="Braus G."/>
            <person name="Coutinho P."/>
            <person name="von Dohren H."/>
            <person name="Doonan J."/>
            <person name="Driessen A.J."/>
            <person name="Durek P."/>
            <person name="Espeso E."/>
            <person name="Fekete E."/>
            <person name="Flipphi M."/>
            <person name="Estrada C.G."/>
            <person name="Geysens S."/>
            <person name="Goldman G."/>
            <person name="de Groot P.W."/>
            <person name="Hansen K."/>
            <person name="Harris S.D."/>
            <person name="Heinekamp T."/>
            <person name="Helmstaedt K."/>
            <person name="Henrissat B."/>
            <person name="Hofmann G."/>
            <person name="Homan T."/>
            <person name="Horio T."/>
            <person name="Horiuchi H."/>
            <person name="James S."/>
            <person name="Jones M."/>
            <person name="Karaffa L."/>
            <person name="Karanyi Z."/>
            <person name="Kato M."/>
            <person name="Keller N."/>
            <person name="Kelly D.E."/>
            <person name="Kiel J.A."/>
            <person name="Kim J.M."/>
            <person name="van der Klei I.J."/>
            <person name="Klis F.M."/>
            <person name="Kovalchuk A."/>
            <person name="Krasevec N."/>
            <person name="Kubicek C.P."/>
            <person name="Liu B."/>
            <person name="Maccabe A."/>
            <person name="Meyer V."/>
            <person name="Mirabito P."/>
            <person name="Miskei M."/>
            <person name="Mos M."/>
            <person name="Mullins J."/>
            <person name="Nelson D.R."/>
            <person name="Nielsen J."/>
            <person name="Oakley B.R."/>
            <person name="Osmani S.A."/>
            <person name="Pakula T."/>
            <person name="Paszewski A."/>
            <person name="Paulsen I."/>
            <person name="Pilsyk S."/>
            <person name="Pocsi I."/>
            <person name="Punt P.J."/>
            <person name="Ram A.F."/>
            <person name="Ren Q."/>
            <person name="Robellet X."/>
            <person name="Robson G."/>
            <person name="Seiboth B."/>
            <person name="van Solingen P."/>
            <person name="Specht T."/>
            <person name="Sun J."/>
            <person name="Taheri-Talesh N."/>
            <person name="Takeshita N."/>
            <person name="Ussery D."/>
            <person name="vanKuyk P.A."/>
            <person name="Visser H."/>
            <person name="van de Vondervoort P.J."/>
            <person name="de Vries R.P."/>
            <person name="Walton J."/>
            <person name="Xiang X."/>
            <person name="Xiong Y."/>
            <person name="Zeng A.P."/>
            <person name="Brandt B.W."/>
            <person name="Cornell M.J."/>
            <person name="van den Hondel C.A."/>
            <person name="Visser J."/>
            <person name="Oliver S.G."/>
            <person name="Turner G."/>
        </authorList>
    </citation>
    <scope>GENOME REANNOTATION</scope>
    <source>
        <strain evidence="7">FGSC A4 / ATCC 38163 / CBS 112.46 / NRRL 194 / M139</strain>
    </source>
</reference>
<dbReference type="GO" id="GO:0005576">
    <property type="term" value="C:extracellular region"/>
    <property type="evidence" value="ECO:0000318"/>
    <property type="project" value="GO_Central"/>
</dbReference>
<organism evidence="6 7">
    <name type="scientific">Emericella nidulans (strain FGSC A4 / ATCC 38163 / CBS 112.46 / NRRL 194 / M139)</name>
    <name type="common">Aspergillus nidulans</name>
    <dbReference type="NCBI Taxonomy" id="227321"/>
    <lineage>
        <taxon>Eukaryota</taxon>
        <taxon>Fungi</taxon>
        <taxon>Dikarya</taxon>
        <taxon>Ascomycota</taxon>
        <taxon>Pezizomycotina</taxon>
        <taxon>Eurotiomycetes</taxon>
        <taxon>Eurotiomycetidae</taxon>
        <taxon>Eurotiales</taxon>
        <taxon>Aspergillaceae</taxon>
        <taxon>Aspergillus</taxon>
        <taxon>Aspergillus subgen. Nidulantes</taxon>
    </lineage>
</organism>
<dbReference type="PANTHER" id="PTHR42973:SF22">
    <property type="entry name" value="FAD-BINDING PCMH-TYPE DOMAIN-CONTAINING PROTEIN-RELATED"/>
    <property type="match status" value="1"/>
</dbReference>
<evidence type="ECO:0000313" key="7">
    <source>
        <dbReference type="Proteomes" id="UP000000560"/>
    </source>
</evidence>
<dbReference type="Gene3D" id="3.30.465.10">
    <property type="match status" value="1"/>
</dbReference>
<evidence type="ECO:0000256" key="1">
    <source>
        <dbReference type="ARBA" id="ARBA00005466"/>
    </source>
</evidence>
<evidence type="ECO:0000256" key="4">
    <source>
        <dbReference type="ARBA" id="ARBA00023002"/>
    </source>
</evidence>
<proteinExistence type="inferred from homology"/>
<dbReference type="HOGENOM" id="CLU_018354_1_2_1"/>
<dbReference type="GO" id="GO:0016491">
    <property type="term" value="F:oxidoreductase activity"/>
    <property type="evidence" value="ECO:0007669"/>
    <property type="project" value="UniProtKB-KW"/>
</dbReference>
<dbReference type="KEGG" id="ani:ANIA_06876"/>
<dbReference type="InterPro" id="IPR016169">
    <property type="entry name" value="FAD-bd_PCMH_sub2"/>
</dbReference>
<name>Q5AXV4_EMENI</name>
<sequence>MDQSPAVGFEALSSFQPSPAVGACCLALSSLLGPKVSFPHTKPYIDSMNSYFSQQNAALRPLCVVSPTDADDVSTTIVSIAQASSLLSITDKSQCHFAIRSGGHTSLISEASNIQDGITIDLSGLNTIRLSDDQTTASVGVGATWGEVYSYLDSLNLSVAGGRAAQVGVGGLTLGGGISYHSPRYGWTCDTVSEFEIVLPNGTIVHATEEEHPDLTMALRGGSANFGIVTEVKLRAFKQGSVWGGHVYYPLETINDQLRAFESFNTARGYDDSNLLISDCTHRCGDRQLNVVITHGTTVDMLNATYLRWKSSLPEIEDVRGIVWSVSLEPLPPAIYARAPRKNALGLSNTTGSQVVTLLSATWEDETDDERIYNTARALFEGIEEDARRLNNYESFLYLNYAADWQDPIASYGESSIEMLKRVSRDVDPEGLFRKDRD</sequence>
<protein>
    <submittedName>
        <fullName evidence="6">Oxidoreductase, FAD-binding, putative (AFU_orthologue AFUA_2G14470)</fullName>
    </submittedName>
</protein>
<dbReference type="InterPro" id="IPR016166">
    <property type="entry name" value="FAD-bd_PCMH"/>
</dbReference>
<dbReference type="Pfam" id="PF01565">
    <property type="entry name" value="FAD_binding_4"/>
    <property type="match status" value="1"/>
</dbReference>
<evidence type="ECO:0000256" key="3">
    <source>
        <dbReference type="ARBA" id="ARBA00022827"/>
    </source>
</evidence>
<evidence type="ECO:0000259" key="5">
    <source>
        <dbReference type="PROSITE" id="PS51387"/>
    </source>
</evidence>
<evidence type="ECO:0000313" key="6">
    <source>
        <dbReference type="EMBL" id="CBF71642.1"/>
    </source>
</evidence>
<keyword evidence="7" id="KW-1185">Reference proteome</keyword>
<dbReference type="OMA" id="YGWTCDS"/>
<dbReference type="PROSITE" id="PS51387">
    <property type="entry name" value="FAD_PCMH"/>
    <property type="match status" value="1"/>
</dbReference>
<comment type="similarity">
    <text evidence="1">Belongs to the oxygen-dependent FAD-linked oxidoreductase family.</text>
</comment>
<dbReference type="GO" id="GO:0071949">
    <property type="term" value="F:FAD binding"/>
    <property type="evidence" value="ECO:0007669"/>
    <property type="project" value="InterPro"/>
</dbReference>
<keyword evidence="3" id="KW-0274">FAD</keyword>
<accession>Q5AXV4</accession>
<dbReference type="InParanoid" id="Q5AXV4"/>
<reference evidence="7" key="1">
    <citation type="journal article" date="2005" name="Nature">
        <title>Sequencing of Aspergillus nidulans and comparative analysis with A. fumigatus and A. oryzae.</title>
        <authorList>
            <person name="Galagan J.E."/>
            <person name="Calvo S.E."/>
            <person name="Cuomo C."/>
            <person name="Ma L.J."/>
            <person name="Wortman J.R."/>
            <person name="Batzoglou S."/>
            <person name="Lee S.I."/>
            <person name="Basturkmen M."/>
            <person name="Spevak C.C."/>
            <person name="Clutterbuck J."/>
            <person name="Kapitonov V."/>
            <person name="Jurka J."/>
            <person name="Scazzocchio C."/>
            <person name="Farman M."/>
            <person name="Butler J."/>
            <person name="Purcell S."/>
            <person name="Harris S."/>
            <person name="Braus G.H."/>
            <person name="Draht O."/>
            <person name="Busch S."/>
            <person name="D'Enfert C."/>
            <person name="Bouchier C."/>
            <person name="Goldman G.H."/>
            <person name="Bell-Pedersen D."/>
            <person name="Griffiths-Jones S."/>
            <person name="Doonan J.H."/>
            <person name="Yu J."/>
            <person name="Vienken K."/>
            <person name="Pain A."/>
            <person name="Freitag M."/>
            <person name="Selker E.U."/>
            <person name="Archer D.B."/>
            <person name="Penalva M.A."/>
            <person name="Oakley B.R."/>
            <person name="Momany M."/>
            <person name="Tanaka T."/>
            <person name="Kumagai T."/>
            <person name="Asai K."/>
            <person name="Machida M."/>
            <person name="Nierman W.C."/>
            <person name="Denning D.W."/>
            <person name="Caddick M."/>
            <person name="Hynes M."/>
            <person name="Paoletti M."/>
            <person name="Fischer R."/>
            <person name="Miller B."/>
            <person name="Dyer P."/>
            <person name="Sachs M.S."/>
            <person name="Osmani S.A."/>
            <person name="Birren B.W."/>
        </authorList>
    </citation>
    <scope>NUCLEOTIDE SEQUENCE [LARGE SCALE GENOMIC DNA]</scope>
    <source>
        <strain evidence="7">FGSC A4 / ATCC 38163 / CBS 112.46 / NRRL 194 / M139</strain>
    </source>
</reference>
<dbReference type="RefSeq" id="XP_664480.1">
    <property type="nucleotide sequence ID" value="XM_659388.1"/>
</dbReference>
<dbReference type="InterPro" id="IPR036318">
    <property type="entry name" value="FAD-bd_PCMH-like_sf"/>
</dbReference>
<dbReference type="PANTHER" id="PTHR42973">
    <property type="entry name" value="BINDING OXIDOREDUCTASE, PUTATIVE (AFU_ORTHOLOGUE AFUA_1G17690)-RELATED"/>
    <property type="match status" value="1"/>
</dbReference>
<dbReference type="AlphaFoldDB" id="Q5AXV4"/>
<dbReference type="EMBL" id="BN001301">
    <property type="protein sequence ID" value="CBF71642.1"/>
    <property type="molecule type" value="Genomic_DNA"/>
</dbReference>
<keyword evidence="4" id="KW-0560">Oxidoreductase</keyword>